<dbReference type="InterPro" id="IPR029058">
    <property type="entry name" value="AB_hydrolase_fold"/>
</dbReference>
<dbReference type="EMBL" id="JACEFF010000107">
    <property type="protein sequence ID" value="KAH9643896.1"/>
    <property type="molecule type" value="Genomic_DNA"/>
</dbReference>
<comment type="caution">
    <text evidence="4">The sequence shown here is derived from an EMBL/GenBank/DDBJ whole genome shotgun (WGS) entry which is preliminary data.</text>
</comment>
<comment type="similarity">
    <text evidence="1">Belongs to the AB hydrolase superfamily.</text>
</comment>
<dbReference type="PANTHER" id="PTHR43798:SF14">
    <property type="entry name" value="SERINE HYDROLASE-LIKE PROTEIN DDB_G0286239"/>
    <property type="match status" value="1"/>
</dbReference>
<dbReference type="AlphaFoldDB" id="A0A922MWF8"/>
<dbReference type="InterPro" id="IPR050266">
    <property type="entry name" value="AB_hydrolase_sf"/>
</dbReference>
<keyword evidence="2" id="KW-0378">Hydrolase</keyword>
<gene>
    <name evidence="4" type="ORF">HF086_012771</name>
</gene>
<dbReference type="GO" id="GO:0016020">
    <property type="term" value="C:membrane"/>
    <property type="evidence" value="ECO:0007669"/>
    <property type="project" value="TreeGrafter"/>
</dbReference>
<name>A0A922MWF8_SPOEX</name>
<evidence type="ECO:0000259" key="3">
    <source>
        <dbReference type="Pfam" id="PF00561"/>
    </source>
</evidence>
<dbReference type="InterPro" id="IPR000073">
    <property type="entry name" value="AB_hydrolase_1"/>
</dbReference>
<evidence type="ECO:0000313" key="5">
    <source>
        <dbReference type="Proteomes" id="UP000814243"/>
    </source>
</evidence>
<evidence type="ECO:0000313" key="4">
    <source>
        <dbReference type="EMBL" id="KAH9643896.1"/>
    </source>
</evidence>
<dbReference type="SUPFAM" id="SSF53474">
    <property type="entry name" value="alpha/beta-Hydrolases"/>
    <property type="match status" value="1"/>
</dbReference>
<sequence>MKQRNMTKLFRTILTTNAPKFVSTPTFIRKLNTQIPTKEVQIPVQYGHIAGKLWGSGDKRPILALHGWQDNAGTWDPLIPMIIKDRPILALDFPGHGFSSWTPGLTYNEWEWPRLILYLKEYFKWDKVSILSHSMGAIAATRFASVFPEDIDFYIAIDSFILENVNTNTLVEKIYPKLLQKAFVTDHWLDKEPPSYTLEEITNTWHLATRKSIALDSVKHLIKRGVKQSKTDPNKYYFSRDPRLKYVILIPEDRKFTEALVRRIKCPMLFLKATDSPFSAGKFSIAMREMIEKQNDKYEFHFVPGKHHVHLNNPELVAPLINNFLKKHKLEA</sequence>
<evidence type="ECO:0000256" key="2">
    <source>
        <dbReference type="ARBA" id="ARBA00022801"/>
    </source>
</evidence>
<dbReference type="Pfam" id="PF00561">
    <property type="entry name" value="Abhydrolase_1"/>
    <property type="match status" value="1"/>
</dbReference>
<dbReference type="Gene3D" id="3.40.50.1820">
    <property type="entry name" value="alpha/beta hydrolase"/>
    <property type="match status" value="1"/>
</dbReference>
<dbReference type="GO" id="GO:0016787">
    <property type="term" value="F:hydrolase activity"/>
    <property type="evidence" value="ECO:0007669"/>
    <property type="project" value="UniProtKB-KW"/>
</dbReference>
<feature type="domain" description="AB hydrolase-1" evidence="3">
    <location>
        <begin position="61"/>
        <end position="312"/>
    </location>
</feature>
<protein>
    <recommendedName>
        <fullName evidence="3">AB hydrolase-1 domain-containing protein</fullName>
    </recommendedName>
</protein>
<dbReference type="OrthoDB" id="190201at2759"/>
<dbReference type="PANTHER" id="PTHR43798">
    <property type="entry name" value="MONOACYLGLYCEROL LIPASE"/>
    <property type="match status" value="1"/>
</dbReference>
<evidence type="ECO:0000256" key="1">
    <source>
        <dbReference type="ARBA" id="ARBA00008645"/>
    </source>
</evidence>
<organism evidence="4 5">
    <name type="scientific">Spodoptera exigua</name>
    <name type="common">Beet armyworm</name>
    <name type="synonym">Noctua fulgens</name>
    <dbReference type="NCBI Taxonomy" id="7107"/>
    <lineage>
        <taxon>Eukaryota</taxon>
        <taxon>Metazoa</taxon>
        <taxon>Ecdysozoa</taxon>
        <taxon>Arthropoda</taxon>
        <taxon>Hexapoda</taxon>
        <taxon>Insecta</taxon>
        <taxon>Pterygota</taxon>
        <taxon>Neoptera</taxon>
        <taxon>Endopterygota</taxon>
        <taxon>Lepidoptera</taxon>
        <taxon>Glossata</taxon>
        <taxon>Ditrysia</taxon>
        <taxon>Noctuoidea</taxon>
        <taxon>Noctuidae</taxon>
        <taxon>Amphipyrinae</taxon>
        <taxon>Spodoptera</taxon>
    </lineage>
</organism>
<proteinExistence type="inferred from homology"/>
<dbReference type="Proteomes" id="UP000814243">
    <property type="component" value="Unassembled WGS sequence"/>
</dbReference>
<accession>A0A922MWF8</accession>
<reference evidence="4" key="1">
    <citation type="journal article" date="2021" name="G3 (Bethesda)">
        <title>Genome and transcriptome analysis of the beet armyworm Spodoptera exigua reveals targets for pest control. .</title>
        <authorList>
            <person name="Simon S."/>
            <person name="Breeschoten T."/>
            <person name="Jansen H.J."/>
            <person name="Dirks R.P."/>
            <person name="Schranz M.E."/>
            <person name="Ros V.I.D."/>
        </authorList>
    </citation>
    <scope>NUCLEOTIDE SEQUENCE</scope>
    <source>
        <strain evidence="4">TB_SE_WUR_2020</strain>
    </source>
</reference>